<dbReference type="EMBL" id="CP011801">
    <property type="protein sequence ID" value="ALA57039.1"/>
    <property type="molecule type" value="Genomic_DNA"/>
</dbReference>
<dbReference type="GO" id="GO:0019700">
    <property type="term" value="P:organic phosphonate catabolic process"/>
    <property type="evidence" value="ECO:0007669"/>
    <property type="project" value="InterPro"/>
</dbReference>
<dbReference type="SUPFAM" id="SSF53383">
    <property type="entry name" value="PLP-dependent transferases"/>
    <property type="match status" value="1"/>
</dbReference>
<keyword evidence="2 11" id="KW-0032">Aminotransferase</keyword>
<dbReference type="EC" id="2.6.1.37" evidence="6"/>
<name>A0A0K2G858_NITMO</name>
<dbReference type="RefSeq" id="WP_053378442.1">
    <property type="nucleotide sequence ID" value="NZ_CP011801.1"/>
</dbReference>
<dbReference type="PANTHER" id="PTHR42778:SF1">
    <property type="entry name" value="2-AMINOETHYLPHOSPHONATE--PYRUVATE TRANSAMINASE"/>
    <property type="match status" value="1"/>
</dbReference>
<evidence type="ECO:0000256" key="2">
    <source>
        <dbReference type="ARBA" id="ARBA00022576"/>
    </source>
</evidence>
<keyword evidence="12" id="KW-1185">Reference proteome</keyword>
<dbReference type="GO" id="GO:0047304">
    <property type="term" value="F:2-aminoethylphosphonate-pyruvate transaminase activity"/>
    <property type="evidence" value="ECO:0007669"/>
    <property type="project" value="UniProtKB-EC"/>
</dbReference>
<dbReference type="PATRIC" id="fig|42253.5.peg.597"/>
<evidence type="ECO:0000259" key="10">
    <source>
        <dbReference type="Pfam" id="PF00266"/>
    </source>
</evidence>
<dbReference type="InterPro" id="IPR015422">
    <property type="entry name" value="PyrdxlP-dep_Trfase_small"/>
</dbReference>
<dbReference type="InterPro" id="IPR015424">
    <property type="entry name" value="PyrdxlP-dep_Trfase"/>
</dbReference>
<reference evidence="11 12" key="1">
    <citation type="journal article" date="2015" name="Proc. Natl. Acad. Sci. U.S.A.">
        <title>Expanded metabolic versatility of ubiquitous nitrite-oxidizing bacteria from the genus Nitrospira.</title>
        <authorList>
            <person name="Koch H."/>
            <person name="Lucker S."/>
            <person name="Albertsen M."/>
            <person name="Kitzinger K."/>
            <person name="Herbold C."/>
            <person name="Spieck E."/>
            <person name="Nielsen P.H."/>
            <person name="Wagner M."/>
            <person name="Daims H."/>
        </authorList>
    </citation>
    <scope>NUCLEOTIDE SEQUENCE [LARGE SCALE GENOMIC DNA]</scope>
    <source>
        <strain evidence="11 12">NSP M-1</strain>
    </source>
</reference>
<dbReference type="HAMAP" id="MF_01376">
    <property type="entry name" value="PhnW_aminotrans_5"/>
    <property type="match status" value="1"/>
</dbReference>
<dbReference type="InterPro" id="IPR015421">
    <property type="entry name" value="PyrdxlP-dep_Trfase_major"/>
</dbReference>
<dbReference type="Proteomes" id="UP000069205">
    <property type="component" value="Chromosome"/>
</dbReference>
<evidence type="ECO:0000256" key="5">
    <source>
        <dbReference type="ARBA" id="ARBA00023317"/>
    </source>
</evidence>
<dbReference type="Gene3D" id="3.90.1150.10">
    <property type="entry name" value="Aspartate Aminotransferase, domain 1"/>
    <property type="match status" value="1"/>
</dbReference>
<dbReference type="STRING" id="42253.NITMOv2_0603"/>
<keyword evidence="3 11" id="KW-0808">Transferase</keyword>
<keyword evidence="5" id="KW-0670">Pyruvate</keyword>
<proteinExistence type="inferred from homology"/>
<dbReference type="Gene3D" id="3.40.640.10">
    <property type="entry name" value="Type I PLP-dependent aspartate aminotransferase-like (Major domain)"/>
    <property type="match status" value="1"/>
</dbReference>
<dbReference type="InterPro" id="IPR012703">
    <property type="entry name" value="NH2EtPonate_pyrv_transaminase"/>
</dbReference>
<feature type="binding site" evidence="8">
    <location>
        <position position="334"/>
    </location>
    <ligand>
        <name>substrate</name>
    </ligand>
</feature>
<evidence type="ECO:0000256" key="7">
    <source>
        <dbReference type="ARBA" id="ARBA00049460"/>
    </source>
</evidence>
<evidence type="ECO:0000313" key="12">
    <source>
        <dbReference type="Proteomes" id="UP000069205"/>
    </source>
</evidence>
<comment type="cofactor">
    <cofactor evidence="1 9">
        <name>pyridoxal 5'-phosphate</name>
        <dbReference type="ChEBI" id="CHEBI:597326"/>
    </cofactor>
</comment>
<dbReference type="InterPro" id="IPR024169">
    <property type="entry name" value="SP_NH2Trfase/AEP_transaminase"/>
</dbReference>
<protein>
    <recommendedName>
        <fullName evidence="6">2-aminoethylphosphonate--pyruvate transaminase</fullName>
        <ecNumber evidence="6">2.6.1.37</ecNumber>
    </recommendedName>
</protein>
<dbReference type="AlphaFoldDB" id="A0A0K2G858"/>
<gene>
    <name evidence="11" type="primary">phnW</name>
    <name evidence="11" type="ORF">NITMOv2_0603</name>
</gene>
<evidence type="ECO:0000256" key="1">
    <source>
        <dbReference type="ARBA" id="ARBA00001933"/>
    </source>
</evidence>
<dbReference type="Pfam" id="PF00266">
    <property type="entry name" value="Aminotran_5"/>
    <property type="match status" value="1"/>
</dbReference>
<evidence type="ECO:0000313" key="11">
    <source>
        <dbReference type="EMBL" id="ALA57039.1"/>
    </source>
</evidence>
<comment type="catalytic activity">
    <reaction evidence="7">
        <text>(2-aminoethyl)phosphonate + pyruvate = phosphonoacetaldehyde + L-alanine</text>
        <dbReference type="Rhea" id="RHEA:17021"/>
        <dbReference type="ChEBI" id="CHEBI:15361"/>
        <dbReference type="ChEBI" id="CHEBI:57418"/>
        <dbReference type="ChEBI" id="CHEBI:57972"/>
        <dbReference type="ChEBI" id="CHEBI:58383"/>
        <dbReference type="EC" id="2.6.1.37"/>
    </reaction>
</comment>
<feature type="domain" description="Aminotransferase class V" evidence="10">
    <location>
        <begin position="26"/>
        <end position="325"/>
    </location>
</feature>
<evidence type="ECO:0000256" key="3">
    <source>
        <dbReference type="ARBA" id="ARBA00022679"/>
    </source>
</evidence>
<organism evidence="11 12">
    <name type="scientific">Nitrospira moscoviensis</name>
    <dbReference type="NCBI Taxonomy" id="42253"/>
    <lineage>
        <taxon>Bacteria</taxon>
        <taxon>Pseudomonadati</taxon>
        <taxon>Nitrospirota</taxon>
        <taxon>Nitrospiria</taxon>
        <taxon>Nitrospirales</taxon>
        <taxon>Nitrospiraceae</taxon>
        <taxon>Nitrospira</taxon>
    </lineage>
</organism>
<accession>A0A0K2G858</accession>
<evidence type="ECO:0000256" key="8">
    <source>
        <dbReference type="PIRSR" id="PIRSR000524-1"/>
    </source>
</evidence>
<dbReference type="KEGG" id="nmv:NITMOv2_0603"/>
<feature type="modified residue" description="N6-(pyridoxal phosphate)lysine" evidence="9">
    <location>
        <position position="191"/>
    </location>
</feature>
<dbReference type="PANTHER" id="PTHR42778">
    <property type="entry name" value="2-AMINOETHYLPHOSPHONATE--PYRUVATE TRANSAMINASE"/>
    <property type="match status" value="1"/>
</dbReference>
<keyword evidence="4 9" id="KW-0663">Pyridoxal phosphate</keyword>
<dbReference type="InterPro" id="IPR000192">
    <property type="entry name" value="Aminotrans_V_dom"/>
</dbReference>
<evidence type="ECO:0000256" key="4">
    <source>
        <dbReference type="ARBA" id="ARBA00022898"/>
    </source>
</evidence>
<sequence>MILLNPGPVNVSERVRQALLKADICHRESEFTDLLHDIQAKLLKAFVPGAEAEYAAVLITGSGTAAVESALMSSIPHGKRILIINNGVYGERLSGMVGLHRLGVSELKYDWTAKPDPERLRLALRQHPEVHGVAMVHHETTTGLLNPVKDIAEVVDSQNRVFIVDAISGLAGETIDIAGSHMYMVAGTAGKCIQGFPGVSFVLVRKGFLERMRTYPKRSWYLHLTHYVDDQGRGTVPFTPAVQVYYAFNEALDELLEEGVAKRIQRYKKMAALIRTRMAALGIKPVLPPDRQSNSITAFYLPEGISYDTLHDRLKAAGYVIYAGQGNLENKIFRVANMGALTEAQFTGFLDAFEQACKAA</sequence>
<dbReference type="OrthoDB" id="389074at2"/>
<dbReference type="PIRSF" id="PIRSF000524">
    <property type="entry name" value="SPT"/>
    <property type="match status" value="1"/>
</dbReference>
<evidence type="ECO:0000256" key="9">
    <source>
        <dbReference type="PIRSR" id="PIRSR000524-50"/>
    </source>
</evidence>
<evidence type="ECO:0000256" key="6">
    <source>
        <dbReference type="ARBA" id="ARBA00044521"/>
    </source>
</evidence>